<feature type="domain" description="HTH cro/C1-type" evidence="1">
    <location>
        <begin position="18"/>
        <end position="41"/>
    </location>
</feature>
<dbReference type="SMART" id="SM00966">
    <property type="entry name" value="SpoVT_AbrB"/>
    <property type="match status" value="1"/>
</dbReference>
<dbReference type="NCBIfam" id="TIGR01439">
    <property type="entry name" value="lp_hng_hel_AbrB"/>
    <property type="match status" value="1"/>
</dbReference>
<dbReference type="PROSITE" id="PS50943">
    <property type="entry name" value="HTH_CROC1"/>
    <property type="match status" value="1"/>
</dbReference>
<protein>
    <submittedName>
        <fullName evidence="2">Transcriptional regulator, AbrB family</fullName>
    </submittedName>
</protein>
<dbReference type="Proteomes" id="UP000095495">
    <property type="component" value="Unassembled WGS sequence"/>
</dbReference>
<dbReference type="AlphaFoldDB" id="A0A173RS88"/>
<name>A0A173RS88_9FIRM</name>
<dbReference type="InterPro" id="IPR007159">
    <property type="entry name" value="SpoVT-AbrB_dom"/>
</dbReference>
<dbReference type="InterPro" id="IPR037914">
    <property type="entry name" value="SpoVT-AbrB_sf"/>
</dbReference>
<evidence type="ECO:0000313" key="3">
    <source>
        <dbReference type="Proteomes" id="UP000095495"/>
    </source>
</evidence>
<dbReference type="GO" id="GO:0003677">
    <property type="term" value="F:DNA binding"/>
    <property type="evidence" value="ECO:0007669"/>
    <property type="project" value="InterPro"/>
</dbReference>
<sequence length="128" mass="14177">MRVQKNQFFFGLELTRAGETVPDIEKCDRLAKFYDITIDALLHQENTVGNTRLAPAPPGKHLWGTVTIGSKGQIVIPKAARDIFNLNSGDRLIVLGDEAEGIALVKAEEFEKKMRETLRLSQQAAGVE</sequence>
<dbReference type="EMBL" id="CYXV01000002">
    <property type="protein sequence ID" value="CUM80596.1"/>
    <property type="molecule type" value="Genomic_DNA"/>
</dbReference>
<dbReference type="Pfam" id="PF04014">
    <property type="entry name" value="MazE_antitoxin"/>
    <property type="match status" value="1"/>
</dbReference>
<reference evidence="2 3" key="1">
    <citation type="submission" date="2015-09" db="EMBL/GenBank/DDBJ databases">
        <authorList>
            <consortium name="Pathogen Informatics"/>
        </authorList>
    </citation>
    <scope>NUCLEOTIDE SEQUENCE [LARGE SCALE GENOMIC DNA]</scope>
    <source>
        <strain evidence="2 3">2789STDY5608863</strain>
    </source>
</reference>
<dbReference type="SUPFAM" id="SSF89447">
    <property type="entry name" value="AbrB/MazE/MraZ-like"/>
    <property type="match status" value="1"/>
</dbReference>
<dbReference type="Gene3D" id="2.10.260.10">
    <property type="match status" value="1"/>
</dbReference>
<evidence type="ECO:0000259" key="1">
    <source>
        <dbReference type="PROSITE" id="PS50943"/>
    </source>
</evidence>
<dbReference type="InterPro" id="IPR001387">
    <property type="entry name" value="Cro/C1-type_HTH"/>
</dbReference>
<gene>
    <name evidence="2" type="ORF">ERS852420_00822</name>
</gene>
<accession>A0A173RS88</accession>
<evidence type="ECO:0000313" key="2">
    <source>
        <dbReference type="EMBL" id="CUM80596.1"/>
    </source>
</evidence>
<organism evidence="2 3">
    <name type="scientific">Roseburia faecis</name>
    <dbReference type="NCBI Taxonomy" id="301302"/>
    <lineage>
        <taxon>Bacteria</taxon>
        <taxon>Bacillati</taxon>
        <taxon>Bacillota</taxon>
        <taxon>Clostridia</taxon>
        <taxon>Lachnospirales</taxon>
        <taxon>Lachnospiraceae</taxon>
        <taxon>Roseburia</taxon>
    </lineage>
</organism>
<proteinExistence type="predicted"/>